<evidence type="ECO:0000313" key="2">
    <source>
        <dbReference type="Proteomes" id="UP000827872"/>
    </source>
</evidence>
<name>A0ACB8FDP3_9SAUR</name>
<gene>
    <name evidence="1" type="ORF">K3G42_016734</name>
</gene>
<dbReference type="Proteomes" id="UP000827872">
    <property type="component" value="Linkage Group LG09"/>
</dbReference>
<proteinExistence type="predicted"/>
<comment type="caution">
    <text evidence="1">The sequence shown here is derived from an EMBL/GenBank/DDBJ whole genome shotgun (WGS) entry which is preliminary data.</text>
</comment>
<sequence length="262" mass="27689">MTVGLRAALASGDASGKLPQQSGSPCRCSLLACGGIGTRAKHARLEAEQASCGPAGSRCRPPDAGSGAVLPAARRGSAKPAKAQPPANAGQGPTSDVAPLRVPGMKASEDGRDVVQGEPSSVRSGFGGPAGLTLLQALQRLSRASAWLPLLWRHSLRLYAQCSWRGPGGRSRRAMTKRELGSLKFEPSLDNRSNPLSLRASYGFGKAKGELSVHVQKRWIHLPLHIVQRGVLAEETDAVEKRLRVGRRPGNIKCRCGCLRSV</sequence>
<keyword evidence="2" id="KW-1185">Reference proteome</keyword>
<dbReference type="EMBL" id="CM037622">
    <property type="protein sequence ID" value="KAH8003322.1"/>
    <property type="molecule type" value="Genomic_DNA"/>
</dbReference>
<reference evidence="1" key="1">
    <citation type="submission" date="2021-08" db="EMBL/GenBank/DDBJ databases">
        <title>The first chromosome-level gecko genome reveals the dynamic sex chromosomes of Neotropical dwarf geckos (Sphaerodactylidae: Sphaerodactylus).</title>
        <authorList>
            <person name="Pinto B.J."/>
            <person name="Keating S.E."/>
            <person name="Gamble T."/>
        </authorList>
    </citation>
    <scope>NUCLEOTIDE SEQUENCE</scope>
    <source>
        <strain evidence="1">TG3544</strain>
    </source>
</reference>
<protein>
    <submittedName>
        <fullName evidence="1">Uncharacterized protein</fullName>
    </submittedName>
</protein>
<accession>A0ACB8FDP3</accession>
<organism evidence="1 2">
    <name type="scientific">Sphaerodactylus townsendi</name>
    <dbReference type="NCBI Taxonomy" id="933632"/>
    <lineage>
        <taxon>Eukaryota</taxon>
        <taxon>Metazoa</taxon>
        <taxon>Chordata</taxon>
        <taxon>Craniata</taxon>
        <taxon>Vertebrata</taxon>
        <taxon>Euteleostomi</taxon>
        <taxon>Lepidosauria</taxon>
        <taxon>Squamata</taxon>
        <taxon>Bifurcata</taxon>
        <taxon>Gekkota</taxon>
        <taxon>Sphaerodactylidae</taxon>
        <taxon>Sphaerodactylus</taxon>
    </lineage>
</organism>
<evidence type="ECO:0000313" key="1">
    <source>
        <dbReference type="EMBL" id="KAH8003322.1"/>
    </source>
</evidence>